<evidence type="ECO:0000313" key="8">
    <source>
        <dbReference type="Proteomes" id="UP001189429"/>
    </source>
</evidence>
<evidence type="ECO:0000313" key="7">
    <source>
        <dbReference type="EMBL" id="CAK0893457.1"/>
    </source>
</evidence>
<feature type="domain" description="Peptidase A1" evidence="6">
    <location>
        <begin position="104"/>
        <end position="228"/>
    </location>
</feature>
<dbReference type="InterPro" id="IPR021109">
    <property type="entry name" value="Peptidase_aspartic_dom_sf"/>
</dbReference>
<feature type="compositionally biased region" description="Basic residues" evidence="5">
    <location>
        <begin position="213"/>
        <end position="228"/>
    </location>
</feature>
<dbReference type="SUPFAM" id="SSF50630">
    <property type="entry name" value="Acid proteases"/>
    <property type="match status" value="1"/>
</dbReference>
<dbReference type="InterPro" id="IPR001461">
    <property type="entry name" value="Aspartic_peptidase_A1"/>
</dbReference>
<evidence type="ECO:0000256" key="2">
    <source>
        <dbReference type="ARBA" id="ARBA00022670"/>
    </source>
</evidence>
<feature type="region of interest" description="Disordered" evidence="5">
    <location>
        <begin position="201"/>
        <end position="228"/>
    </location>
</feature>
<protein>
    <recommendedName>
        <fullName evidence="6">Peptidase A1 domain-containing protein</fullName>
    </recommendedName>
</protein>
<keyword evidence="4" id="KW-0378">Hydrolase</keyword>
<organism evidence="7 8">
    <name type="scientific">Prorocentrum cordatum</name>
    <dbReference type="NCBI Taxonomy" id="2364126"/>
    <lineage>
        <taxon>Eukaryota</taxon>
        <taxon>Sar</taxon>
        <taxon>Alveolata</taxon>
        <taxon>Dinophyceae</taxon>
        <taxon>Prorocentrales</taxon>
        <taxon>Prorocentraceae</taxon>
        <taxon>Prorocentrum</taxon>
    </lineage>
</organism>
<dbReference type="Gene3D" id="2.40.70.10">
    <property type="entry name" value="Acid Proteases"/>
    <property type="match status" value="1"/>
</dbReference>
<evidence type="ECO:0000259" key="6">
    <source>
        <dbReference type="PROSITE" id="PS51767"/>
    </source>
</evidence>
<keyword evidence="8" id="KW-1185">Reference proteome</keyword>
<evidence type="ECO:0000256" key="3">
    <source>
        <dbReference type="ARBA" id="ARBA00022750"/>
    </source>
</evidence>
<dbReference type="PANTHER" id="PTHR47966:SF51">
    <property type="entry name" value="BETA-SITE APP-CLEAVING ENZYME, ISOFORM A-RELATED"/>
    <property type="match status" value="1"/>
</dbReference>
<reference evidence="7" key="1">
    <citation type="submission" date="2023-10" db="EMBL/GenBank/DDBJ databases">
        <authorList>
            <person name="Chen Y."/>
            <person name="Shah S."/>
            <person name="Dougan E. K."/>
            <person name="Thang M."/>
            <person name="Chan C."/>
        </authorList>
    </citation>
    <scope>NUCLEOTIDE SEQUENCE [LARGE SCALE GENOMIC DNA]</scope>
</reference>
<evidence type="ECO:0000256" key="1">
    <source>
        <dbReference type="ARBA" id="ARBA00007447"/>
    </source>
</evidence>
<dbReference type="Proteomes" id="UP001189429">
    <property type="component" value="Unassembled WGS sequence"/>
</dbReference>
<comment type="similarity">
    <text evidence="1">Belongs to the peptidase A1 family.</text>
</comment>
<keyword evidence="2" id="KW-0645">Protease</keyword>
<dbReference type="InterPro" id="IPR033121">
    <property type="entry name" value="PEPTIDASE_A1"/>
</dbReference>
<dbReference type="Pfam" id="PF00026">
    <property type="entry name" value="Asp"/>
    <property type="match status" value="1"/>
</dbReference>
<accession>A0ABN9X2F0</accession>
<dbReference type="PROSITE" id="PS51767">
    <property type="entry name" value="PEPTIDASE_A1"/>
    <property type="match status" value="1"/>
</dbReference>
<proteinExistence type="inferred from homology"/>
<evidence type="ECO:0000256" key="5">
    <source>
        <dbReference type="SAM" id="MobiDB-lite"/>
    </source>
</evidence>
<evidence type="ECO:0000256" key="4">
    <source>
        <dbReference type="ARBA" id="ARBA00022801"/>
    </source>
</evidence>
<feature type="non-terminal residue" evidence="7">
    <location>
        <position position="1"/>
    </location>
</feature>
<sequence length="228" mass="23906">CGGGLPAALGGARGRRSAACAAWAAVAAGAVPRGCAAALHPALASGAAADWTALIQVGLSTEPEAWPSTARRREAAAAATSAPAKRGVVGNNRQLMINQGDVEYVSHMTVGKQTVVGIMDTGSFELVVFSTECQSCGTAAKYSPKASSSHSTGSLMTVQSYGSGDTYSWEAADEVQIGPFPKKKQTFWEVVDARMPILKSANFEEPPSSGWARPRRPRRTRGRRCRPL</sequence>
<dbReference type="PANTHER" id="PTHR47966">
    <property type="entry name" value="BETA-SITE APP-CLEAVING ENZYME, ISOFORM A-RELATED"/>
    <property type="match status" value="1"/>
</dbReference>
<gene>
    <name evidence="7" type="ORF">PCOR1329_LOCUS72787</name>
</gene>
<keyword evidence="3" id="KW-0064">Aspartyl protease</keyword>
<comment type="caution">
    <text evidence="7">The sequence shown here is derived from an EMBL/GenBank/DDBJ whole genome shotgun (WGS) entry which is preliminary data.</text>
</comment>
<name>A0ABN9X2F0_9DINO</name>
<dbReference type="EMBL" id="CAUYUJ010019751">
    <property type="protein sequence ID" value="CAK0893457.1"/>
    <property type="molecule type" value="Genomic_DNA"/>
</dbReference>